<protein>
    <submittedName>
        <fullName evidence="3">UDP-Glycosyltransferase/glycogen phosphorylase</fullName>
    </submittedName>
</protein>
<dbReference type="Gene3D" id="3.40.50.2000">
    <property type="entry name" value="Glycogen Phosphorylase B"/>
    <property type="match status" value="1"/>
</dbReference>
<dbReference type="AlphaFoldDB" id="A0A1E7FYJ5"/>
<feature type="non-terminal residue" evidence="3">
    <location>
        <position position="1"/>
    </location>
</feature>
<sequence length="179" mass="18862">GSNTNAALIEFLSAPGTRPPVYLGWGSMMCKSPEWMVALAIEALYHAGERGILLGGWASLGQDHVPDHLKEFCKENVLFVSSAPHEWLFPQCSCIVHHGGSGTTAASVRSGRPTAITPVMGDQFDFADGINEIGCGIGLKQMSSVTGTVLGDAITKCIKDEGIINCAKETGTKLLAEDG</sequence>
<dbReference type="EMBL" id="KV784353">
    <property type="protein sequence ID" value="OEU23204.1"/>
    <property type="molecule type" value="Genomic_DNA"/>
</dbReference>
<evidence type="ECO:0000313" key="3">
    <source>
        <dbReference type="EMBL" id="OEU23204.1"/>
    </source>
</evidence>
<evidence type="ECO:0000259" key="2">
    <source>
        <dbReference type="Pfam" id="PF06722"/>
    </source>
</evidence>
<dbReference type="Pfam" id="PF06722">
    <property type="entry name" value="EryCIII-like_C"/>
    <property type="match status" value="1"/>
</dbReference>
<feature type="domain" description="Erythromycin biosynthesis protein CIII-like C-terminal" evidence="2">
    <location>
        <begin position="75"/>
        <end position="170"/>
    </location>
</feature>
<dbReference type="KEGG" id="fcy:FRACYDRAFT_151908"/>
<dbReference type="Proteomes" id="UP000095751">
    <property type="component" value="Unassembled WGS sequence"/>
</dbReference>
<name>A0A1E7FYJ5_9STRA</name>
<accession>A0A1E7FYJ5</accession>
<organism evidence="3 4">
    <name type="scientific">Fragilariopsis cylindrus CCMP1102</name>
    <dbReference type="NCBI Taxonomy" id="635003"/>
    <lineage>
        <taxon>Eukaryota</taxon>
        <taxon>Sar</taxon>
        <taxon>Stramenopiles</taxon>
        <taxon>Ochrophyta</taxon>
        <taxon>Bacillariophyta</taxon>
        <taxon>Bacillariophyceae</taxon>
        <taxon>Bacillariophycidae</taxon>
        <taxon>Bacillariales</taxon>
        <taxon>Bacillariaceae</taxon>
        <taxon>Fragilariopsis</taxon>
    </lineage>
</organism>
<dbReference type="InterPro" id="IPR050426">
    <property type="entry name" value="Glycosyltransferase_28"/>
</dbReference>
<keyword evidence="1 3" id="KW-0808">Transferase</keyword>
<dbReference type="InterPro" id="IPR002213">
    <property type="entry name" value="UDP_glucos_trans"/>
</dbReference>
<dbReference type="PANTHER" id="PTHR48050">
    <property type="entry name" value="STEROL 3-BETA-GLUCOSYLTRANSFERASE"/>
    <property type="match status" value="1"/>
</dbReference>
<dbReference type="FunFam" id="3.40.50.2000:FF:000009">
    <property type="entry name" value="Sterol 3-beta-glucosyltransferase UGT80A2"/>
    <property type="match status" value="1"/>
</dbReference>
<evidence type="ECO:0000256" key="1">
    <source>
        <dbReference type="ARBA" id="ARBA00022679"/>
    </source>
</evidence>
<reference evidence="3 4" key="1">
    <citation type="submission" date="2016-09" db="EMBL/GenBank/DDBJ databases">
        <title>Extensive genetic diversity and differential bi-allelic expression allows diatom success in the polar Southern Ocean.</title>
        <authorList>
            <consortium name="DOE Joint Genome Institute"/>
            <person name="Mock T."/>
            <person name="Otillar R.P."/>
            <person name="Strauss J."/>
            <person name="Dupont C."/>
            <person name="Frickenhaus S."/>
            <person name="Maumus F."/>
            <person name="Mcmullan M."/>
            <person name="Sanges R."/>
            <person name="Schmutz J."/>
            <person name="Toseland A."/>
            <person name="Valas R."/>
            <person name="Veluchamy A."/>
            <person name="Ward B.J."/>
            <person name="Allen A."/>
            <person name="Barry K."/>
            <person name="Falciatore A."/>
            <person name="Ferrante M."/>
            <person name="Fortunato A.E."/>
            <person name="Gloeckner G."/>
            <person name="Gruber A."/>
            <person name="Hipkin R."/>
            <person name="Janech M."/>
            <person name="Kroth P."/>
            <person name="Leese F."/>
            <person name="Lindquist E."/>
            <person name="Lyon B.R."/>
            <person name="Martin J."/>
            <person name="Mayer C."/>
            <person name="Parker M."/>
            <person name="Quesneville H."/>
            <person name="Raymond J."/>
            <person name="Uhlig C."/>
            <person name="Valentin K.U."/>
            <person name="Worden A.Z."/>
            <person name="Armbrust E.V."/>
            <person name="Bowler C."/>
            <person name="Green B."/>
            <person name="Moulton V."/>
            <person name="Van Oosterhout C."/>
            <person name="Grigoriev I."/>
        </authorList>
    </citation>
    <scope>NUCLEOTIDE SEQUENCE [LARGE SCALE GENOMIC DNA]</scope>
    <source>
        <strain evidence="3 4">CCMP1102</strain>
    </source>
</reference>
<feature type="non-terminal residue" evidence="3">
    <location>
        <position position="179"/>
    </location>
</feature>
<dbReference type="InParanoid" id="A0A1E7FYJ5"/>
<keyword evidence="4" id="KW-1185">Reference proteome</keyword>
<dbReference type="CDD" id="cd03784">
    <property type="entry name" value="GT1_Gtf-like"/>
    <property type="match status" value="1"/>
</dbReference>
<gene>
    <name evidence="3" type="ORF">FRACYDRAFT_151908</name>
</gene>
<dbReference type="InterPro" id="IPR010610">
    <property type="entry name" value="EryCIII-like_C"/>
</dbReference>
<proteinExistence type="predicted"/>
<evidence type="ECO:0000313" key="4">
    <source>
        <dbReference type="Proteomes" id="UP000095751"/>
    </source>
</evidence>
<dbReference type="SUPFAM" id="SSF53756">
    <property type="entry name" value="UDP-Glycosyltransferase/glycogen phosphorylase"/>
    <property type="match status" value="1"/>
</dbReference>
<dbReference type="OrthoDB" id="5835829at2759"/>
<dbReference type="PANTHER" id="PTHR48050:SF13">
    <property type="entry name" value="STEROL 3-BETA-GLUCOSYLTRANSFERASE UGT80A2"/>
    <property type="match status" value="1"/>
</dbReference>
<dbReference type="GO" id="GO:0016906">
    <property type="term" value="F:sterol 3-beta-glucosyltransferase activity"/>
    <property type="evidence" value="ECO:0007669"/>
    <property type="project" value="UniProtKB-ARBA"/>
</dbReference>